<gene>
    <name evidence="1" type="ORF">FCULG_00009083</name>
</gene>
<evidence type="ECO:0000313" key="2">
    <source>
        <dbReference type="Proteomes" id="UP000241587"/>
    </source>
</evidence>
<sequence length="300" mass="34270">MNQEPLPKVPKDEGDEDSRSVIYIEYESQIKRLVRNLVDLPADSPSIYLDASGIGNNILDHLHLFILPTNTLYLVDLIRLGDAAFSTVGNGEMSLRLVLESKSIPKVGFDIRDVSRLLFRQHNISLAGIFDVQLMELASRTKGHSMKFLAGLAKCIDRDISNSNDRKIRWLNPAQPSNLYVHNTVGHAPKWVMRRVEMFPVLWSFYKQKLDRPKKAMWLHLARQESEQRVQEAKRNAGSYPERQHWGPEVFWDGEQRKAAIDAWNDGKLLDKSLGELNFVTTNGISREVMNRIGSSATEF</sequence>
<accession>A0A2T4GHF7</accession>
<evidence type="ECO:0000313" key="1">
    <source>
        <dbReference type="EMBL" id="PTD02925.1"/>
    </source>
</evidence>
<dbReference type="SUPFAM" id="SSF53098">
    <property type="entry name" value="Ribonuclease H-like"/>
    <property type="match status" value="1"/>
</dbReference>
<reference evidence="1 2" key="1">
    <citation type="submission" date="2018-02" db="EMBL/GenBank/DDBJ databases">
        <title>Fusarium culmorum secondary metabolites in fungal-bacterial-plant interactions.</title>
        <authorList>
            <person name="Schmidt R."/>
        </authorList>
    </citation>
    <scope>NUCLEOTIDE SEQUENCE [LARGE SCALE GENOMIC DNA]</scope>
    <source>
        <strain evidence="1 2">PV</strain>
    </source>
</reference>
<protein>
    <recommendedName>
        <fullName evidence="3">3'-5' exonuclease domain-containing protein</fullName>
    </recommendedName>
</protein>
<dbReference type="InterPro" id="IPR036397">
    <property type="entry name" value="RNaseH_sf"/>
</dbReference>
<dbReference type="AlphaFoldDB" id="A0A2T4GHF7"/>
<dbReference type="PANTHER" id="PTHR43040">
    <property type="entry name" value="RIBONUCLEASE D"/>
    <property type="match status" value="1"/>
</dbReference>
<dbReference type="Gene3D" id="3.30.420.10">
    <property type="entry name" value="Ribonuclease H-like superfamily/Ribonuclease H"/>
    <property type="match status" value="1"/>
</dbReference>
<organism evidence="1 2">
    <name type="scientific">Fusarium culmorum</name>
    <dbReference type="NCBI Taxonomy" id="5516"/>
    <lineage>
        <taxon>Eukaryota</taxon>
        <taxon>Fungi</taxon>
        <taxon>Dikarya</taxon>
        <taxon>Ascomycota</taxon>
        <taxon>Pezizomycotina</taxon>
        <taxon>Sordariomycetes</taxon>
        <taxon>Hypocreomycetidae</taxon>
        <taxon>Hypocreales</taxon>
        <taxon>Nectriaceae</taxon>
        <taxon>Fusarium</taxon>
    </lineage>
</organism>
<dbReference type="Proteomes" id="UP000241587">
    <property type="component" value="Unassembled WGS sequence"/>
</dbReference>
<name>A0A2T4GHF7_FUSCU</name>
<dbReference type="PANTHER" id="PTHR43040:SF1">
    <property type="entry name" value="RIBONUCLEASE D"/>
    <property type="match status" value="1"/>
</dbReference>
<comment type="caution">
    <text evidence="1">The sequence shown here is derived from an EMBL/GenBank/DDBJ whole genome shotgun (WGS) entry which is preliminary data.</text>
</comment>
<dbReference type="GO" id="GO:0003676">
    <property type="term" value="F:nucleic acid binding"/>
    <property type="evidence" value="ECO:0007669"/>
    <property type="project" value="InterPro"/>
</dbReference>
<keyword evidence="2" id="KW-1185">Reference proteome</keyword>
<dbReference type="OMA" id="ATCVRND"/>
<dbReference type="OrthoDB" id="428177at2759"/>
<dbReference type="InterPro" id="IPR012337">
    <property type="entry name" value="RNaseH-like_sf"/>
</dbReference>
<evidence type="ECO:0008006" key="3">
    <source>
        <dbReference type="Google" id="ProtNLM"/>
    </source>
</evidence>
<dbReference type="EMBL" id="PVEM01000016">
    <property type="protein sequence ID" value="PTD02925.1"/>
    <property type="molecule type" value="Genomic_DNA"/>
</dbReference>
<proteinExistence type="predicted"/>